<comment type="similarity">
    <text evidence="2">Belongs to the cytochrome P450 family.</text>
</comment>
<dbReference type="PRINTS" id="PR00385">
    <property type="entry name" value="P450"/>
</dbReference>
<dbReference type="GO" id="GO:0020037">
    <property type="term" value="F:heme binding"/>
    <property type="evidence" value="ECO:0007669"/>
    <property type="project" value="InterPro"/>
</dbReference>
<name>D8U8C4_VOLCA</name>
<dbReference type="InterPro" id="IPR001128">
    <property type="entry name" value="Cyt_P450"/>
</dbReference>
<dbReference type="Proteomes" id="UP000001058">
    <property type="component" value="Unassembled WGS sequence"/>
</dbReference>
<evidence type="ECO:0000313" key="4">
    <source>
        <dbReference type="EMBL" id="EFJ44068.1"/>
    </source>
</evidence>
<dbReference type="InterPro" id="IPR002401">
    <property type="entry name" value="Cyt_P450_E_grp-I"/>
</dbReference>
<feature type="binding site" description="axial binding residue" evidence="1">
    <location>
        <position position="530"/>
    </location>
    <ligand>
        <name>heme</name>
        <dbReference type="ChEBI" id="CHEBI:30413"/>
    </ligand>
    <ligandPart>
        <name>Fe</name>
        <dbReference type="ChEBI" id="CHEBI:18248"/>
    </ligandPart>
</feature>
<feature type="region of interest" description="Disordered" evidence="3">
    <location>
        <begin position="319"/>
        <end position="345"/>
    </location>
</feature>
<dbReference type="STRING" id="3068.D8U8C4"/>
<gene>
    <name evidence="4" type="ORF">VOLCADRAFT_106583</name>
</gene>
<comment type="cofactor">
    <cofactor evidence="1">
        <name>heme</name>
        <dbReference type="ChEBI" id="CHEBI:30413"/>
    </cofactor>
</comment>
<feature type="compositionally biased region" description="Low complexity" evidence="3">
    <location>
        <begin position="324"/>
        <end position="343"/>
    </location>
</feature>
<dbReference type="SUPFAM" id="SSF48264">
    <property type="entry name" value="Cytochrome P450"/>
    <property type="match status" value="1"/>
</dbReference>
<dbReference type="FunCoup" id="D8U8C4">
    <property type="interactions" value="547"/>
</dbReference>
<dbReference type="AlphaFoldDB" id="D8U8C4"/>
<dbReference type="InterPro" id="IPR036396">
    <property type="entry name" value="Cyt_P450_sf"/>
</dbReference>
<dbReference type="Pfam" id="PF00067">
    <property type="entry name" value="p450"/>
    <property type="match status" value="2"/>
</dbReference>
<proteinExistence type="inferred from homology"/>
<dbReference type="InterPro" id="IPR017972">
    <property type="entry name" value="Cyt_P450_CS"/>
</dbReference>
<feature type="region of interest" description="Disordered" evidence="3">
    <location>
        <begin position="143"/>
        <end position="174"/>
    </location>
</feature>
<dbReference type="KEGG" id="vcn:VOLCADRAFT_106583"/>
<dbReference type="GeneID" id="9621641"/>
<dbReference type="GO" id="GO:0005506">
    <property type="term" value="F:iron ion binding"/>
    <property type="evidence" value="ECO:0007669"/>
    <property type="project" value="InterPro"/>
</dbReference>
<dbReference type="OrthoDB" id="540635at2759"/>
<organism evidence="5">
    <name type="scientific">Volvox carteri f. nagariensis</name>
    <dbReference type="NCBI Taxonomy" id="3068"/>
    <lineage>
        <taxon>Eukaryota</taxon>
        <taxon>Viridiplantae</taxon>
        <taxon>Chlorophyta</taxon>
        <taxon>core chlorophytes</taxon>
        <taxon>Chlorophyceae</taxon>
        <taxon>CS clade</taxon>
        <taxon>Chlamydomonadales</taxon>
        <taxon>Volvocaceae</taxon>
        <taxon>Volvox</taxon>
    </lineage>
</organism>
<sequence>MSYRAGPLGWPFVGNLPQIVAMDVTKYLSYTAKKYGPICKIWFGTRPWLLISDPVLARGETWRRGRRAFEASIIHPARLNAHLPAVRRCLARFIPSLERYASSGQPLNALSALGDLMLAITGELAYGVDFEVDFNLLETKAAFQPDKEQGRPQQSQHQAAYYRKQGPPSGGAGAGAGAGARMAYFCRDVFRTFRLQDASIYLPLQGSTPRTGPLVFPSMAPAIRLLADALPDANQRRSMGARSAMAVVSRQLIAQWARARADGGGSGGAGSGGGGEDDSARAVAVAPDCGRGGDFREVDGGISGSSFLAAMLEGRRRRGGGVGVAEQGQGQGQQQQQQQQQQQPNYVELTDDEVIAQSLTFILASYETSSTTTALALLLLAAHPGAQRRLAEEVDAVQGGELTAAVLAELPYTEAVLKETMRLYPALPMMHRHARNDIRLEDGRVAPKGTFLALCSYNMHHDADLWPQPELFLPERFLRPEVEPGGGGGGGNGGGGGDGGGGGGGDGGNPLGRAHPSPPWFGFGLGPRMCVGHKLATMVAKATLVSLLRRFSFSLAPHQHLPPAMATGLTYGPRDGAVWLQLHSRNTAPIVAV</sequence>
<dbReference type="EMBL" id="GL378367">
    <property type="protein sequence ID" value="EFJ44068.1"/>
    <property type="molecule type" value="Genomic_DNA"/>
</dbReference>
<keyword evidence="1 2" id="KW-0408">Iron</keyword>
<keyword evidence="5" id="KW-1185">Reference proteome</keyword>
<dbReference type="PANTHER" id="PTHR24301">
    <property type="entry name" value="THROMBOXANE-A SYNTHASE"/>
    <property type="match status" value="1"/>
</dbReference>
<dbReference type="PRINTS" id="PR00463">
    <property type="entry name" value="EP450I"/>
</dbReference>
<dbReference type="eggNOG" id="KOG0158">
    <property type="taxonomic scope" value="Eukaryota"/>
</dbReference>
<protein>
    <recommendedName>
        <fullName evidence="6">Cytochrome P450</fullName>
    </recommendedName>
</protein>
<accession>D8U8C4</accession>
<dbReference type="GO" id="GO:0004497">
    <property type="term" value="F:monooxygenase activity"/>
    <property type="evidence" value="ECO:0007669"/>
    <property type="project" value="UniProtKB-KW"/>
</dbReference>
<reference evidence="4 5" key="1">
    <citation type="journal article" date="2010" name="Science">
        <title>Genomic analysis of organismal complexity in the multicellular green alga Volvox carteri.</title>
        <authorList>
            <person name="Prochnik S.E."/>
            <person name="Umen J."/>
            <person name="Nedelcu A.M."/>
            <person name="Hallmann A."/>
            <person name="Miller S.M."/>
            <person name="Nishii I."/>
            <person name="Ferris P."/>
            <person name="Kuo A."/>
            <person name="Mitros T."/>
            <person name="Fritz-Laylin L.K."/>
            <person name="Hellsten U."/>
            <person name="Chapman J."/>
            <person name="Simakov O."/>
            <person name="Rensing S.A."/>
            <person name="Terry A."/>
            <person name="Pangilinan J."/>
            <person name="Kapitonov V."/>
            <person name="Jurka J."/>
            <person name="Salamov A."/>
            <person name="Shapiro H."/>
            <person name="Schmutz J."/>
            <person name="Grimwood J."/>
            <person name="Lindquist E."/>
            <person name="Lucas S."/>
            <person name="Grigoriev I.V."/>
            <person name="Schmitt R."/>
            <person name="Kirk D."/>
            <person name="Rokhsar D.S."/>
        </authorList>
    </citation>
    <scope>NUCLEOTIDE SEQUENCE [LARGE SCALE GENOMIC DNA]</scope>
    <source>
        <strain evidence="5">f. Nagariensis / Eve</strain>
    </source>
</reference>
<evidence type="ECO:0000256" key="2">
    <source>
        <dbReference type="RuleBase" id="RU000461"/>
    </source>
</evidence>
<dbReference type="GO" id="GO:0016705">
    <property type="term" value="F:oxidoreductase activity, acting on paired donors, with incorporation or reduction of molecular oxygen"/>
    <property type="evidence" value="ECO:0007669"/>
    <property type="project" value="InterPro"/>
</dbReference>
<dbReference type="RefSeq" id="XP_002954869.1">
    <property type="nucleotide sequence ID" value="XM_002954823.1"/>
</dbReference>
<feature type="compositionally biased region" description="Gly residues" evidence="3">
    <location>
        <begin position="262"/>
        <end position="274"/>
    </location>
</feature>
<dbReference type="PANTHER" id="PTHR24301:SF2">
    <property type="entry name" value="THROMBOXANE-A SYNTHASE"/>
    <property type="match status" value="1"/>
</dbReference>
<dbReference type="PROSITE" id="PS00086">
    <property type="entry name" value="CYTOCHROME_P450"/>
    <property type="match status" value="1"/>
</dbReference>
<evidence type="ECO:0000256" key="3">
    <source>
        <dbReference type="SAM" id="MobiDB-lite"/>
    </source>
</evidence>
<keyword evidence="2" id="KW-0560">Oxidoreductase</keyword>
<feature type="region of interest" description="Disordered" evidence="3">
    <location>
        <begin position="479"/>
        <end position="515"/>
    </location>
</feature>
<keyword evidence="1 2" id="KW-0349">Heme</keyword>
<evidence type="ECO:0000313" key="5">
    <source>
        <dbReference type="Proteomes" id="UP000001058"/>
    </source>
</evidence>
<dbReference type="Gene3D" id="1.10.630.10">
    <property type="entry name" value="Cytochrome P450"/>
    <property type="match status" value="1"/>
</dbReference>
<keyword evidence="1 2" id="KW-0479">Metal-binding</keyword>
<evidence type="ECO:0008006" key="6">
    <source>
        <dbReference type="Google" id="ProtNLM"/>
    </source>
</evidence>
<feature type="region of interest" description="Disordered" evidence="3">
    <location>
        <begin position="259"/>
        <end position="281"/>
    </location>
</feature>
<keyword evidence="2" id="KW-0503">Monooxygenase</keyword>
<dbReference type="InParanoid" id="D8U8C4"/>
<feature type="compositionally biased region" description="Gly residues" evidence="3">
    <location>
        <begin position="484"/>
        <end position="510"/>
    </location>
</feature>
<evidence type="ECO:0000256" key="1">
    <source>
        <dbReference type="PIRSR" id="PIRSR602401-1"/>
    </source>
</evidence>